<evidence type="ECO:0000313" key="3">
    <source>
        <dbReference type="Proteomes" id="UP000625574"/>
    </source>
</evidence>
<dbReference type="Gene3D" id="3.90.1640.10">
    <property type="entry name" value="inorganic pyrophosphatase (n-terminal core)"/>
    <property type="match status" value="1"/>
</dbReference>
<dbReference type="InterPro" id="IPR001667">
    <property type="entry name" value="DDH_dom"/>
</dbReference>
<keyword evidence="3" id="KW-1185">Reference proteome</keyword>
<organism evidence="2 3">
    <name type="scientific">Corynebacterium marambiense</name>
    <dbReference type="NCBI Taxonomy" id="2765364"/>
    <lineage>
        <taxon>Bacteria</taxon>
        <taxon>Bacillati</taxon>
        <taxon>Actinomycetota</taxon>
        <taxon>Actinomycetes</taxon>
        <taxon>Mycobacteriales</taxon>
        <taxon>Corynebacteriaceae</taxon>
        <taxon>Corynebacterium</taxon>
    </lineage>
</organism>
<dbReference type="Pfam" id="PF01368">
    <property type="entry name" value="DHH"/>
    <property type="match status" value="1"/>
</dbReference>
<proteinExistence type="predicted"/>
<name>A0ABS0VVA5_9CORY</name>
<dbReference type="PANTHER" id="PTHR47618">
    <property type="entry name" value="BIFUNCTIONAL OLIGORIBONUCLEASE AND PAP PHOSPHATASE NRNA"/>
    <property type="match status" value="1"/>
</dbReference>
<dbReference type="InterPro" id="IPR038763">
    <property type="entry name" value="DHH_sf"/>
</dbReference>
<protein>
    <submittedName>
        <fullName evidence="2">DHH family phosphoesterase</fullName>
    </submittedName>
</protein>
<comment type="caution">
    <text evidence="2">The sequence shown here is derived from an EMBL/GenBank/DDBJ whole genome shotgun (WGS) entry which is preliminary data.</text>
</comment>
<evidence type="ECO:0000313" key="2">
    <source>
        <dbReference type="EMBL" id="MBI9000692.1"/>
    </source>
</evidence>
<feature type="domain" description="DDH" evidence="1">
    <location>
        <begin position="49"/>
        <end position="188"/>
    </location>
</feature>
<dbReference type="EMBL" id="JAEIOT010000007">
    <property type="protein sequence ID" value="MBI9000692.1"/>
    <property type="molecule type" value="Genomic_DNA"/>
</dbReference>
<reference evidence="2 3" key="1">
    <citation type="submission" date="2020-12" db="EMBL/GenBank/DDBJ databases">
        <title>Genome public.</title>
        <authorList>
            <person name="Sun Q."/>
        </authorList>
    </citation>
    <scope>NUCLEOTIDE SEQUENCE [LARGE SCALE GENOMIC DNA]</scope>
    <source>
        <strain evidence="2 3">CCM 8864</strain>
    </source>
</reference>
<dbReference type="Gene3D" id="3.10.310.30">
    <property type="match status" value="1"/>
</dbReference>
<evidence type="ECO:0000259" key="1">
    <source>
        <dbReference type="Pfam" id="PF01368"/>
    </source>
</evidence>
<dbReference type="SUPFAM" id="SSF64182">
    <property type="entry name" value="DHH phosphoesterases"/>
    <property type="match status" value="1"/>
</dbReference>
<gene>
    <name evidence="2" type="ORF">JDV76_06900</name>
</gene>
<dbReference type="InterPro" id="IPR051319">
    <property type="entry name" value="Oligoribo/pAp-PDE_c-di-AMP_PDE"/>
</dbReference>
<sequence length="356" mass="37666">MRSSRSSARTRSPWGRKTRTALRRTDTVADRDFTAAEQLIDTDSVSSAVVVGHIRPDADAIGSVCAMASVLRQRGIDAIGVIGQDDPIAANLHTIPGSRGIRLVDRLPDTDLVVTVDCGDLGRTGACAEGIDAHDRVLVIDHHASNTGFGTVDLIDPDAESTTVILYRWFTGAGDDITRDIAHALYAGLVTDTGSFRWGSPGMHLMAADLMERGIDTRAIAVDLMDATTPDSLKIIGRVLAGVEVYSDGPGMTLLTADHAIITETNPETVEALTEFIRATGQGVGVLLKENQPDVWSISLRSTDHDVASVAMSLGGGGHLLAAGATVRGTRDTVLSVVRRAVGEHAHALHTPENDT</sequence>
<dbReference type="PANTHER" id="PTHR47618:SF1">
    <property type="entry name" value="BIFUNCTIONAL OLIGORIBONUCLEASE AND PAP PHOSPHATASE NRNA"/>
    <property type="match status" value="1"/>
</dbReference>
<accession>A0ABS0VVA5</accession>
<dbReference type="Proteomes" id="UP000625574">
    <property type="component" value="Unassembled WGS sequence"/>
</dbReference>